<dbReference type="Proteomes" id="UP000800092">
    <property type="component" value="Unassembled WGS sequence"/>
</dbReference>
<name>A0A6A6GYG0_VIRVR</name>
<dbReference type="Gene3D" id="2.30.110.10">
    <property type="entry name" value="Electron Transport, Fmn-binding Protein, Chain A"/>
    <property type="match status" value="1"/>
</dbReference>
<organism evidence="1 2">
    <name type="scientific">Viridothelium virens</name>
    <name type="common">Speckled blister lichen</name>
    <name type="synonym">Trypethelium virens</name>
    <dbReference type="NCBI Taxonomy" id="1048519"/>
    <lineage>
        <taxon>Eukaryota</taxon>
        <taxon>Fungi</taxon>
        <taxon>Dikarya</taxon>
        <taxon>Ascomycota</taxon>
        <taxon>Pezizomycotina</taxon>
        <taxon>Dothideomycetes</taxon>
        <taxon>Dothideomycetes incertae sedis</taxon>
        <taxon>Trypetheliales</taxon>
        <taxon>Trypetheliaceae</taxon>
        <taxon>Viridothelium</taxon>
    </lineage>
</organism>
<accession>A0A6A6GYG0</accession>
<dbReference type="AlphaFoldDB" id="A0A6A6GYG0"/>
<reference evidence="1" key="1">
    <citation type="journal article" date="2020" name="Stud. Mycol.">
        <title>101 Dothideomycetes genomes: a test case for predicting lifestyles and emergence of pathogens.</title>
        <authorList>
            <person name="Haridas S."/>
            <person name="Albert R."/>
            <person name="Binder M."/>
            <person name="Bloem J."/>
            <person name="Labutti K."/>
            <person name="Salamov A."/>
            <person name="Andreopoulos B."/>
            <person name="Baker S."/>
            <person name="Barry K."/>
            <person name="Bills G."/>
            <person name="Bluhm B."/>
            <person name="Cannon C."/>
            <person name="Castanera R."/>
            <person name="Culley D."/>
            <person name="Daum C."/>
            <person name="Ezra D."/>
            <person name="Gonzalez J."/>
            <person name="Henrissat B."/>
            <person name="Kuo A."/>
            <person name="Liang C."/>
            <person name="Lipzen A."/>
            <person name="Lutzoni F."/>
            <person name="Magnuson J."/>
            <person name="Mondo S."/>
            <person name="Nolan M."/>
            <person name="Ohm R."/>
            <person name="Pangilinan J."/>
            <person name="Park H.-J."/>
            <person name="Ramirez L."/>
            <person name="Alfaro M."/>
            <person name="Sun H."/>
            <person name="Tritt A."/>
            <person name="Yoshinaga Y."/>
            <person name="Zwiers L.-H."/>
            <person name="Turgeon B."/>
            <person name="Goodwin S."/>
            <person name="Spatafora J."/>
            <person name="Crous P."/>
            <person name="Grigoriev I."/>
        </authorList>
    </citation>
    <scope>NUCLEOTIDE SEQUENCE</scope>
    <source>
        <strain evidence="1">Tuck. ex Michener</strain>
    </source>
</reference>
<dbReference type="SUPFAM" id="SSF50475">
    <property type="entry name" value="FMN-binding split barrel"/>
    <property type="match status" value="1"/>
</dbReference>
<evidence type="ECO:0000313" key="1">
    <source>
        <dbReference type="EMBL" id="KAF2230747.1"/>
    </source>
</evidence>
<dbReference type="EMBL" id="ML991836">
    <property type="protein sequence ID" value="KAF2230747.1"/>
    <property type="molecule type" value="Genomic_DNA"/>
</dbReference>
<dbReference type="InterPro" id="IPR012349">
    <property type="entry name" value="Split_barrel_FMN-bd"/>
</dbReference>
<gene>
    <name evidence="1" type="ORF">EV356DRAFT_508209</name>
</gene>
<sequence>MYLRQVHANNYLPTLFSFLQTNPLGVLNTAIPSPDHPLIQASHIPWVFDFPTEYDSTTPATDPSLDAAWRASNGKPLGRLRGHMARANPQAKALIAAAVQASGSSKTNLVDEAGSGQLPDQPVTLQDEVLVLFTGPISHYVTPKFYTSTKPATGKVVPTWNYEAVQAYGQITVFPSTTSDVSTTFLQEAIEDLSRQEELGMGFGQANSKGDWKVKDAPEKYITLLKKSIVGVQVDVKRLGGKFKMSQEIGEGDRKGVVQGFQEIGETHMAGSVQRWGAKR</sequence>
<dbReference type="OrthoDB" id="2101473at2759"/>
<evidence type="ECO:0000313" key="2">
    <source>
        <dbReference type="Proteomes" id="UP000800092"/>
    </source>
</evidence>
<dbReference type="PANTHER" id="PTHR35802:SF1">
    <property type="entry name" value="PROTEASE SYNTHASE AND SPORULATION PROTEIN PAI 2"/>
    <property type="match status" value="1"/>
</dbReference>
<protein>
    <submittedName>
        <fullName evidence="1">Putative transcriptional regulator</fullName>
    </submittedName>
</protein>
<keyword evidence="2" id="KW-1185">Reference proteome</keyword>
<proteinExistence type="predicted"/>
<dbReference type="PANTHER" id="PTHR35802">
    <property type="entry name" value="PROTEASE SYNTHASE AND SPORULATION PROTEIN PAI 2"/>
    <property type="match status" value="1"/>
</dbReference>
<dbReference type="Pfam" id="PF04299">
    <property type="entry name" value="FMN_bind_2"/>
    <property type="match status" value="1"/>
</dbReference>
<dbReference type="InterPro" id="IPR007396">
    <property type="entry name" value="TR_PAI2-type"/>
</dbReference>